<dbReference type="PANTHER" id="PTHR22916">
    <property type="entry name" value="GLYCOSYLTRANSFERASE"/>
    <property type="match status" value="1"/>
</dbReference>
<comment type="caution">
    <text evidence="3">The sequence shown here is derived from an EMBL/GenBank/DDBJ whole genome shotgun (WGS) entry which is preliminary data.</text>
</comment>
<dbReference type="InterPro" id="IPR029044">
    <property type="entry name" value="Nucleotide-diphossugar_trans"/>
</dbReference>
<organism evidence="3 4">
    <name type="scientific">Oceanobacillus halophilus</name>
    <dbReference type="NCBI Taxonomy" id="930130"/>
    <lineage>
        <taxon>Bacteria</taxon>
        <taxon>Bacillati</taxon>
        <taxon>Bacillota</taxon>
        <taxon>Bacilli</taxon>
        <taxon>Bacillales</taxon>
        <taxon>Bacillaceae</taxon>
        <taxon>Oceanobacillus</taxon>
    </lineage>
</organism>
<evidence type="ECO:0000259" key="2">
    <source>
        <dbReference type="Pfam" id="PF00535"/>
    </source>
</evidence>
<proteinExistence type="inferred from homology"/>
<comment type="similarity">
    <text evidence="1">Belongs to the glycosyltransferase 2 family.</text>
</comment>
<evidence type="ECO:0000313" key="4">
    <source>
        <dbReference type="Proteomes" id="UP000269301"/>
    </source>
</evidence>
<dbReference type="Pfam" id="PF00535">
    <property type="entry name" value="Glycos_transf_2"/>
    <property type="match status" value="1"/>
</dbReference>
<evidence type="ECO:0000313" key="3">
    <source>
        <dbReference type="EMBL" id="RKQ34304.1"/>
    </source>
</evidence>
<feature type="domain" description="Glycosyltransferase 2-like" evidence="2">
    <location>
        <begin position="7"/>
        <end position="172"/>
    </location>
</feature>
<accession>A0A495A7H3</accession>
<keyword evidence="3" id="KW-0808">Transferase</keyword>
<reference evidence="3 4" key="1">
    <citation type="journal article" date="2016" name="Int. J. Syst. Evol. Microbiol.">
        <title>Oceanobacillus halophilus sp. nov., a novel moderately halophilic bacterium from a hypersaline lake.</title>
        <authorList>
            <person name="Amoozegar M.A."/>
            <person name="Bagheri M."/>
            <person name="Makhdoumi A."/>
            <person name="Nikou M.M."/>
            <person name="Fazeli S.A.S."/>
            <person name="Schumann P."/>
            <person name="Sproer C."/>
            <person name="Sanchez-Porro C."/>
            <person name="Ventosa A."/>
        </authorList>
    </citation>
    <scope>NUCLEOTIDE SEQUENCE [LARGE SCALE GENOMIC DNA]</scope>
    <source>
        <strain evidence="3 4">DSM 23996</strain>
    </source>
</reference>
<dbReference type="PANTHER" id="PTHR22916:SF3">
    <property type="entry name" value="UDP-GLCNAC:BETAGAL BETA-1,3-N-ACETYLGLUCOSAMINYLTRANSFERASE-LIKE PROTEIN 1"/>
    <property type="match status" value="1"/>
</dbReference>
<keyword evidence="4" id="KW-1185">Reference proteome</keyword>
<dbReference type="CDD" id="cd00761">
    <property type="entry name" value="Glyco_tranf_GTA_type"/>
    <property type="match status" value="1"/>
</dbReference>
<dbReference type="InterPro" id="IPR001173">
    <property type="entry name" value="Glyco_trans_2-like"/>
</dbReference>
<dbReference type="AlphaFoldDB" id="A0A495A7H3"/>
<dbReference type="SUPFAM" id="SSF53448">
    <property type="entry name" value="Nucleotide-diphospho-sugar transferases"/>
    <property type="match status" value="1"/>
</dbReference>
<dbReference type="GO" id="GO:0016758">
    <property type="term" value="F:hexosyltransferase activity"/>
    <property type="evidence" value="ECO:0007669"/>
    <property type="project" value="UniProtKB-ARBA"/>
</dbReference>
<dbReference type="Gene3D" id="3.90.550.10">
    <property type="entry name" value="Spore Coat Polysaccharide Biosynthesis Protein SpsA, Chain A"/>
    <property type="match status" value="1"/>
</dbReference>
<dbReference type="EMBL" id="RBZP01000004">
    <property type="protein sequence ID" value="RKQ34304.1"/>
    <property type="molecule type" value="Genomic_DNA"/>
</dbReference>
<name>A0A495A7H3_9BACI</name>
<evidence type="ECO:0000256" key="1">
    <source>
        <dbReference type="ARBA" id="ARBA00006739"/>
    </source>
</evidence>
<gene>
    <name evidence="3" type="ORF">D8M06_07955</name>
</gene>
<dbReference type="Proteomes" id="UP000269301">
    <property type="component" value="Unassembled WGS sequence"/>
</dbReference>
<sequence length="317" mass="37355">MKMMHLTIIIPHYNSVESLEKLLNSIPTSEGIEIIVIDDKSTQGLDKWNELLIDFRNGQTIFMRNETNKKGAGVCRNIGLEKARGEWILFADSDDYFVSSFYEKIKPFLNSDYDVIFFRPDSIDIETGKSSDRHLFYENLVVNYLYNPDIKTEAPLRYFYSVPWSKLIKRSFLQSNRINFDEVMASNDVMFSTKVGYYMNHFYVSNDVIYCVTKSNDSLTAKKSEKMFNTRLGVFINHCRFLQDNLTKKELEVLNINGRMMIILAWKYNLGIHKAFSVYRQLRNNHIKVFEWRLMNPILIFLRSYSFIQAFVKKSLN</sequence>
<protein>
    <submittedName>
        <fullName evidence="3">Glycosyltransferase family 2 protein</fullName>
    </submittedName>
</protein>